<evidence type="ECO:0000256" key="2">
    <source>
        <dbReference type="ARBA" id="ARBA00023157"/>
    </source>
</evidence>
<dbReference type="PROSITE" id="PS50835">
    <property type="entry name" value="IG_LIKE"/>
    <property type="match status" value="2"/>
</dbReference>
<keyword evidence="5" id="KW-1185">Reference proteome</keyword>
<keyword evidence="3" id="KW-0393">Immunoglobulin domain</keyword>
<evidence type="ECO:0000313" key="6">
    <source>
        <dbReference type="RefSeq" id="XP_014676931.1"/>
    </source>
</evidence>
<evidence type="ECO:0000313" key="5">
    <source>
        <dbReference type="Proteomes" id="UP000695022"/>
    </source>
</evidence>
<dbReference type="SMART" id="SM00409">
    <property type="entry name" value="IG"/>
    <property type="match status" value="1"/>
</dbReference>
<protein>
    <submittedName>
        <fullName evidence="6">Leucine-rich repeats and immunoglobulin-like domains protein 1</fullName>
    </submittedName>
</protein>
<sequence length="168" mass="17828">MLNVSAADAGVYTCVASNPAGNASNDITFNVLVPPSIDDTASGITMQVIINDTVVLECIASGAPQPQITWSKNSRQMALTDHAMVTEQGQQLLIDGVVAQDAGVYTCEARNSAGEARKDITLDVLVPPYISDAVETVFEVIVNRSVTLECPAVGHPVPRVQWFRDGSL</sequence>
<keyword evidence="2" id="KW-1015">Disulfide bond</keyword>
<dbReference type="InterPro" id="IPR013783">
    <property type="entry name" value="Ig-like_fold"/>
</dbReference>
<dbReference type="SMART" id="SM00408">
    <property type="entry name" value="IGc2"/>
    <property type="match status" value="1"/>
</dbReference>
<organism evidence="5 6">
    <name type="scientific">Priapulus caudatus</name>
    <name type="common">Priapulid worm</name>
    <dbReference type="NCBI Taxonomy" id="37621"/>
    <lineage>
        <taxon>Eukaryota</taxon>
        <taxon>Metazoa</taxon>
        <taxon>Ecdysozoa</taxon>
        <taxon>Scalidophora</taxon>
        <taxon>Priapulida</taxon>
        <taxon>Priapulimorpha</taxon>
        <taxon>Priapulimorphida</taxon>
        <taxon>Priapulidae</taxon>
        <taxon>Priapulus</taxon>
    </lineage>
</organism>
<gene>
    <name evidence="6" type="primary">LOC106816814</name>
</gene>
<dbReference type="Gene3D" id="2.60.40.10">
    <property type="entry name" value="Immunoglobulins"/>
    <property type="match status" value="3"/>
</dbReference>
<feature type="non-terminal residue" evidence="6">
    <location>
        <position position="168"/>
    </location>
</feature>
<dbReference type="CDD" id="cd00096">
    <property type="entry name" value="Ig"/>
    <property type="match status" value="1"/>
</dbReference>
<dbReference type="Pfam" id="PF07679">
    <property type="entry name" value="I-set"/>
    <property type="match status" value="1"/>
</dbReference>
<keyword evidence="1" id="KW-0732">Signal</keyword>
<dbReference type="InterPro" id="IPR013098">
    <property type="entry name" value="Ig_I-set"/>
</dbReference>
<dbReference type="Proteomes" id="UP000695022">
    <property type="component" value="Unplaced"/>
</dbReference>
<dbReference type="InterPro" id="IPR003599">
    <property type="entry name" value="Ig_sub"/>
</dbReference>
<dbReference type="RefSeq" id="XP_014676931.1">
    <property type="nucleotide sequence ID" value="XM_014821445.1"/>
</dbReference>
<dbReference type="SUPFAM" id="SSF48726">
    <property type="entry name" value="Immunoglobulin"/>
    <property type="match status" value="3"/>
</dbReference>
<dbReference type="PANTHER" id="PTHR45080:SF8">
    <property type="entry name" value="IG-LIKE DOMAIN-CONTAINING PROTEIN"/>
    <property type="match status" value="1"/>
</dbReference>
<dbReference type="GeneID" id="106816814"/>
<feature type="domain" description="Ig-like" evidence="4">
    <location>
        <begin position="35"/>
        <end position="121"/>
    </location>
</feature>
<name>A0ABM1EXL0_PRICU</name>
<dbReference type="InterPro" id="IPR007110">
    <property type="entry name" value="Ig-like_dom"/>
</dbReference>
<evidence type="ECO:0000256" key="3">
    <source>
        <dbReference type="ARBA" id="ARBA00023319"/>
    </source>
</evidence>
<proteinExistence type="predicted"/>
<accession>A0ABM1EXL0</accession>
<reference evidence="6" key="1">
    <citation type="submission" date="2025-08" db="UniProtKB">
        <authorList>
            <consortium name="RefSeq"/>
        </authorList>
    </citation>
    <scope>IDENTIFICATION</scope>
</reference>
<dbReference type="InterPro" id="IPR003598">
    <property type="entry name" value="Ig_sub2"/>
</dbReference>
<evidence type="ECO:0000259" key="4">
    <source>
        <dbReference type="PROSITE" id="PS50835"/>
    </source>
</evidence>
<dbReference type="InterPro" id="IPR050958">
    <property type="entry name" value="Cell_Adh-Cytoskel_Orgn"/>
</dbReference>
<dbReference type="InterPro" id="IPR036179">
    <property type="entry name" value="Ig-like_dom_sf"/>
</dbReference>
<dbReference type="PANTHER" id="PTHR45080">
    <property type="entry name" value="CONTACTIN 5"/>
    <property type="match status" value="1"/>
</dbReference>
<evidence type="ECO:0000256" key="1">
    <source>
        <dbReference type="ARBA" id="ARBA00022729"/>
    </source>
</evidence>
<feature type="domain" description="Ig-like" evidence="4">
    <location>
        <begin position="128"/>
        <end position="168"/>
    </location>
</feature>